<dbReference type="Gene3D" id="1.25.40.10">
    <property type="entry name" value="Tetratricopeptide repeat domain"/>
    <property type="match status" value="1"/>
</dbReference>
<gene>
    <name evidence="2" type="ORF">BSTOLATCC_MIC50918</name>
</gene>
<dbReference type="SUPFAM" id="SSF48452">
    <property type="entry name" value="TPR-like"/>
    <property type="match status" value="1"/>
</dbReference>
<dbReference type="AlphaFoldDB" id="A0AAU9JYX0"/>
<dbReference type="SMART" id="SM00028">
    <property type="entry name" value="TPR"/>
    <property type="match status" value="3"/>
</dbReference>
<sequence>MNHLVPEIYLAAFKDSKKFERKGKLQDSLTAIERISTEAANLSFPISIDITKQIASLCNKLSLHYSSPVSYLRRAEQVLMNWLNNCDKENQTLDEKIFRLILLTFNNWASFHQESKNYHMALSYLMRALKIIDKYPARLPDSLQLIAKSRLSVSTLYFELRRYKEAIKHAEEALATLQIEMKQRLDGKSVANLNKKDMKKVKTLVTTYVIAFYTIGLSEEALGRRSAMLDAYNNAVKIADQFLSGESEMLQTIKQTLADVNLIAPETIEKRIHKPMKRRDLKLSLDNQIKKENEPFEFKTACSFPVSKEPAETDHLNSQASLPSLNFPSTVQTRLPGRYYSEEQLKKLQKKMTVDSQHRFVSVDEYFYTKISKTLNVKSDIKHLRPLTAKGAITKWEQEIDDKRKISDLRLRKHHRQLITDRNPYDHVGNRIDKLKEEDKDNLKRQEIAMKSKMKTKVYKNLMRALSGKGYNSLPPQRLYFKPPLIQNAELTHESTKSELLGKNTIGENHNFKSANDEIETIMDRINLEMKEIDFEMGIAREKTLEAPNPEPLDSNLAKSTLKTSDSFHEEQPKKKEKIRASLKRSTTGPRIQSAYSAYKF</sequence>
<proteinExistence type="predicted"/>
<reference evidence="2" key="1">
    <citation type="submission" date="2021-09" db="EMBL/GenBank/DDBJ databases">
        <authorList>
            <consortium name="AG Swart"/>
            <person name="Singh M."/>
            <person name="Singh A."/>
            <person name="Seah K."/>
            <person name="Emmerich C."/>
        </authorList>
    </citation>
    <scope>NUCLEOTIDE SEQUENCE</scope>
    <source>
        <strain evidence="2">ATCC30299</strain>
    </source>
</reference>
<keyword evidence="3" id="KW-1185">Reference proteome</keyword>
<protein>
    <submittedName>
        <fullName evidence="2">Uncharacterized protein</fullName>
    </submittedName>
</protein>
<dbReference type="InterPro" id="IPR019734">
    <property type="entry name" value="TPR_rpt"/>
</dbReference>
<name>A0AAU9JYX0_9CILI</name>
<evidence type="ECO:0000256" key="1">
    <source>
        <dbReference type="SAM" id="MobiDB-lite"/>
    </source>
</evidence>
<dbReference type="Proteomes" id="UP001162131">
    <property type="component" value="Unassembled WGS sequence"/>
</dbReference>
<accession>A0AAU9JYX0</accession>
<evidence type="ECO:0000313" key="3">
    <source>
        <dbReference type="Proteomes" id="UP001162131"/>
    </source>
</evidence>
<evidence type="ECO:0000313" key="2">
    <source>
        <dbReference type="EMBL" id="CAG9330325.1"/>
    </source>
</evidence>
<dbReference type="InterPro" id="IPR011990">
    <property type="entry name" value="TPR-like_helical_dom_sf"/>
</dbReference>
<feature type="region of interest" description="Disordered" evidence="1">
    <location>
        <begin position="545"/>
        <end position="589"/>
    </location>
</feature>
<organism evidence="2 3">
    <name type="scientific">Blepharisma stoltei</name>
    <dbReference type="NCBI Taxonomy" id="1481888"/>
    <lineage>
        <taxon>Eukaryota</taxon>
        <taxon>Sar</taxon>
        <taxon>Alveolata</taxon>
        <taxon>Ciliophora</taxon>
        <taxon>Postciliodesmatophora</taxon>
        <taxon>Heterotrichea</taxon>
        <taxon>Heterotrichida</taxon>
        <taxon>Blepharismidae</taxon>
        <taxon>Blepharisma</taxon>
    </lineage>
</organism>
<dbReference type="Pfam" id="PF13424">
    <property type="entry name" value="TPR_12"/>
    <property type="match status" value="1"/>
</dbReference>
<dbReference type="EMBL" id="CAJZBQ010000051">
    <property type="protein sequence ID" value="CAG9330325.1"/>
    <property type="molecule type" value="Genomic_DNA"/>
</dbReference>
<comment type="caution">
    <text evidence="2">The sequence shown here is derived from an EMBL/GenBank/DDBJ whole genome shotgun (WGS) entry which is preliminary data.</text>
</comment>